<protein>
    <submittedName>
        <fullName evidence="6">Uncharacterized protein</fullName>
    </submittedName>
</protein>
<feature type="chain" id="PRO_5004659749" evidence="5">
    <location>
        <begin position="31"/>
        <end position="254"/>
    </location>
</feature>
<dbReference type="PROSITE" id="PS51257">
    <property type="entry name" value="PROKAR_LIPOPROTEIN"/>
    <property type="match status" value="1"/>
</dbReference>
<feature type="compositionally biased region" description="Polar residues" evidence="4">
    <location>
        <begin position="38"/>
        <end position="52"/>
    </location>
</feature>
<dbReference type="STRING" id="1824.SAMN05444423_104418"/>
<keyword evidence="1" id="KW-0677">Repeat</keyword>
<feature type="region of interest" description="Disordered" evidence="4">
    <location>
        <begin position="30"/>
        <end position="59"/>
    </location>
</feature>
<keyword evidence="7" id="KW-1185">Reference proteome</keyword>
<evidence type="ECO:0000256" key="3">
    <source>
        <dbReference type="PROSITE-ProRule" id="PRU00023"/>
    </source>
</evidence>
<dbReference type="InterPro" id="IPR036770">
    <property type="entry name" value="Ankyrin_rpt-contain_sf"/>
</dbReference>
<evidence type="ECO:0000256" key="2">
    <source>
        <dbReference type="ARBA" id="ARBA00023043"/>
    </source>
</evidence>
<keyword evidence="5" id="KW-0732">Signal</keyword>
<dbReference type="PROSITE" id="PS50297">
    <property type="entry name" value="ANK_REP_REGION"/>
    <property type="match status" value="2"/>
</dbReference>
<dbReference type="SUPFAM" id="SSF48403">
    <property type="entry name" value="Ankyrin repeat"/>
    <property type="match status" value="1"/>
</dbReference>
<sequence length="254" mass="26489">MNPARPTVRGIRASVLALAVLAVGIGACSADPEPPTSAPATVTDTAPQTTQLPGARPVDHSLDDDLYAAAEDNDVAAVRDLIARGADMETRGDNGRTPLVAATKNRASEAAVALIDAGADVNAKDDLQDSAYLYAGAEGFDEILESALRHGADLRSVNRYGGTALIPASEHGHVSTVRMLIAAGVEVNHVNKPRWTALQEAIVYGDGSQRYQETVTALLAAGADPQIRDAEGRTAPQNAERLGQDAIVALLRGR</sequence>
<dbReference type="PROSITE" id="PS50088">
    <property type="entry name" value="ANK_REPEAT"/>
    <property type="match status" value="2"/>
</dbReference>
<dbReference type="EMBL" id="BAFO02000034">
    <property type="protein sequence ID" value="GAD87344.1"/>
    <property type="molecule type" value="Genomic_DNA"/>
</dbReference>
<name>U5EQG7_NOCAS</name>
<comment type="caution">
    <text evidence="6">The sequence shown here is derived from an EMBL/GenBank/DDBJ whole genome shotgun (WGS) entry which is preliminary data.</text>
</comment>
<feature type="repeat" description="ANK" evidence="3">
    <location>
        <begin position="94"/>
        <end position="126"/>
    </location>
</feature>
<dbReference type="SMART" id="SM00248">
    <property type="entry name" value="ANK"/>
    <property type="match status" value="5"/>
</dbReference>
<dbReference type="Proteomes" id="UP000017048">
    <property type="component" value="Unassembled WGS sequence"/>
</dbReference>
<dbReference type="PANTHER" id="PTHR24171">
    <property type="entry name" value="ANKYRIN REPEAT DOMAIN-CONTAINING PROTEIN 39-RELATED"/>
    <property type="match status" value="1"/>
</dbReference>
<dbReference type="AlphaFoldDB" id="U5EQG7"/>
<organism evidence="6 7">
    <name type="scientific">Nocardia asteroides NBRC 15531</name>
    <dbReference type="NCBI Taxonomy" id="1110697"/>
    <lineage>
        <taxon>Bacteria</taxon>
        <taxon>Bacillati</taxon>
        <taxon>Actinomycetota</taxon>
        <taxon>Actinomycetes</taxon>
        <taxon>Mycobacteriales</taxon>
        <taxon>Nocardiaceae</taxon>
        <taxon>Nocardia</taxon>
    </lineage>
</organism>
<dbReference type="Gene3D" id="1.25.40.20">
    <property type="entry name" value="Ankyrin repeat-containing domain"/>
    <property type="match status" value="1"/>
</dbReference>
<evidence type="ECO:0000313" key="6">
    <source>
        <dbReference type="EMBL" id="GAD87344.1"/>
    </source>
</evidence>
<dbReference type="RefSeq" id="WP_022567238.1">
    <property type="nucleotide sequence ID" value="NZ_BAFO02000034.1"/>
</dbReference>
<evidence type="ECO:0000256" key="4">
    <source>
        <dbReference type="SAM" id="MobiDB-lite"/>
    </source>
</evidence>
<keyword evidence="2 3" id="KW-0040">ANK repeat</keyword>
<evidence type="ECO:0000256" key="1">
    <source>
        <dbReference type="ARBA" id="ARBA00022737"/>
    </source>
</evidence>
<proteinExistence type="predicted"/>
<dbReference type="GeneID" id="91516052"/>
<dbReference type="InterPro" id="IPR002110">
    <property type="entry name" value="Ankyrin_rpt"/>
</dbReference>
<feature type="repeat" description="ANK" evidence="3">
    <location>
        <begin position="160"/>
        <end position="192"/>
    </location>
</feature>
<evidence type="ECO:0000256" key="5">
    <source>
        <dbReference type="SAM" id="SignalP"/>
    </source>
</evidence>
<reference evidence="6 7" key="1">
    <citation type="journal article" date="2014" name="BMC Genomics">
        <title>Genome based analysis of type-I polyketide synthase and nonribosomal peptide synthetase gene clusters in seven strains of five representative Nocardia species.</title>
        <authorList>
            <person name="Komaki H."/>
            <person name="Ichikawa N."/>
            <person name="Hosoyama A."/>
            <person name="Takahashi-Nakaguchi A."/>
            <person name="Matsuzawa T."/>
            <person name="Suzuki K."/>
            <person name="Fujita N."/>
            <person name="Gonoi T."/>
        </authorList>
    </citation>
    <scope>NUCLEOTIDE SEQUENCE [LARGE SCALE GENOMIC DNA]</scope>
    <source>
        <strain evidence="6 7">NBRC 15531</strain>
    </source>
</reference>
<accession>U5EQG7</accession>
<gene>
    <name evidence="6" type="ORF">NCAST_34_04730</name>
</gene>
<dbReference type="eggNOG" id="COG0666">
    <property type="taxonomic scope" value="Bacteria"/>
</dbReference>
<feature type="signal peptide" evidence="5">
    <location>
        <begin position="1"/>
        <end position="30"/>
    </location>
</feature>
<dbReference type="PANTHER" id="PTHR24171:SF9">
    <property type="entry name" value="ANKYRIN REPEAT DOMAIN-CONTAINING PROTEIN 39"/>
    <property type="match status" value="1"/>
</dbReference>
<dbReference type="OrthoDB" id="9812708at2"/>
<dbReference type="Pfam" id="PF12796">
    <property type="entry name" value="Ank_2"/>
    <property type="match status" value="2"/>
</dbReference>
<evidence type="ECO:0000313" key="7">
    <source>
        <dbReference type="Proteomes" id="UP000017048"/>
    </source>
</evidence>